<organism evidence="1 2">
    <name type="scientific">Planoprotostelium fungivorum</name>
    <dbReference type="NCBI Taxonomy" id="1890364"/>
    <lineage>
        <taxon>Eukaryota</taxon>
        <taxon>Amoebozoa</taxon>
        <taxon>Evosea</taxon>
        <taxon>Variosea</taxon>
        <taxon>Cavosteliida</taxon>
        <taxon>Cavosteliaceae</taxon>
        <taxon>Planoprotostelium</taxon>
    </lineage>
</organism>
<dbReference type="InParanoid" id="A0A2P6N9H0"/>
<dbReference type="EMBL" id="MDYQ01000144">
    <property type="protein sequence ID" value="PRP80596.1"/>
    <property type="molecule type" value="Genomic_DNA"/>
</dbReference>
<protein>
    <submittedName>
        <fullName evidence="1">Uncharacterized protein</fullName>
    </submittedName>
</protein>
<sequence length="473" mass="53449">MTTEKMDLDDIPSTHSIIFNMEESLEENAGYQQKLGDGNVNREEEHAREAVRRVELKIVSLKCDKRQCQPSEVKKIRAKRILLKQHARYMVEALRCCRKFQNHVTGGKGVEEEAAIELAGALCSLLSFSTRRCDELINLDLDSAINKARSENVKTGTMGYFTQKHWTTMNAAAWTMYPVACVGVLPLLLPFCLIVGCYSSAIDNRTALNQTSKKLCSGSLKRRGQVTSMANRLQIGALPRDVSQLHWSEALCASVTCPTPQCGDLDDMSCLQMEEKAIKEDMKKVKQTIQWLKLARVEMKNVSNLQAQDLRKRAKAKKVILYHHERYLQILLDVTKDASNYLKRHEATMNTLVNHRELLTALSASHELSQRLITIPLKECPLVVKKMNYFTDSYGRWMQAHYDGYEKALNSFGVGLAVVLLNPGIALLCKEKTTFNRSADYQGVRQLNKISKGMKTSKDGQRMVKAGLSKRTL</sequence>
<comment type="caution">
    <text evidence="1">The sequence shown here is derived from an EMBL/GenBank/DDBJ whole genome shotgun (WGS) entry which is preliminary data.</text>
</comment>
<name>A0A2P6N9H0_9EUKA</name>
<evidence type="ECO:0000313" key="1">
    <source>
        <dbReference type="EMBL" id="PRP80596.1"/>
    </source>
</evidence>
<evidence type="ECO:0000313" key="2">
    <source>
        <dbReference type="Proteomes" id="UP000241769"/>
    </source>
</evidence>
<keyword evidence="2" id="KW-1185">Reference proteome</keyword>
<reference evidence="1 2" key="1">
    <citation type="journal article" date="2018" name="Genome Biol. Evol.">
        <title>Multiple Roots of Fruiting Body Formation in Amoebozoa.</title>
        <authorList>
            <person name="Hillmann F."/>
            <person name="Forbes G."/>
            <person name="Novohradska S."/>
            <person name="Ferling I."/>
            <person name="Riege K."/>
            <person name="Groth M."/>
            <person name="Westermann M."/>
            <person name="Marz M."/>
            <person name="Spaller T."/>
            <person name="Winckler T."/>
            <person name="Schaap P."/>
            <person name="Glockner G."/>
        </authorList>
    </citation>
    <scope>NUCLEOTIDE SEQUENCE [LARGE SCALE GENOMIC DNA]</scope>
    <source>
        <strain evidence="1 2">Jena</strain>
    </source>
</reference>
<proteinExistence type="predicted"/>
<dbReference type="Proteomes" id="UP000241769">
    <property type="component" value="Unassembled WGS sequence"/>
</dbReference>
<gene>
    <name evidence="1" type="ORF">PROFUN_12358</name>
</gene>
<accession>A0A2P6N9H0</accession>
<dbReference type="AlphaFoldDB" id="A0A2P6N9H0"/>